<dbReference type="EMBL" id="QRTP01000015">
    <property type="protein sequence ID" value="RGQ82543.1"/>
    <property type="molecule type" value="Genomic_DNA"/>
</dbReference>
<dbReference type="Proteomes" id="UP000286147">
    <property type="component" value="Unassembled WGS sequence"/>
</dbReference>
<sequence length="64" mass="7588">MIVRDYIIFKGSKLAAMDLMSKNLMIMIKSMQNKMKEIFKHNFYKCSLNKKVPPERKISMLKFG</sequence>
<accession>A0A412CE03</accession>
<reference evidence="1 2" key="1">
    <citation type="submission" date="2018-08" db="EMBL/GenBank/DDBJ databases">
        <title>A genome reference for cultivated species of the human gut microbiota.</title>
        <authorList>
            <person name="Zou Y."/>
            <person name="Xue W."/>
            <person name="Luo G."/>
        </authorList>
    </citation>
    <scope>NUCLEOTIDE SEQUENCE [LARGE SCALE GENOMIC DNA]</scope>
    <source>
        <strain evidence="1 2">AF27-12</strain>
    </source>
</reference>
<evidence type="ECO:0000313" key="1">
    <source>
        <dbReference type="EMBL" id="RGQ82543.1"/>
    </source>
</evidence>
<gene>
    <name evidence="1" type="ORF">DWY77_06905</name>
</gene>
<name>A0A412CE03_9FIRM</name>
<proteinExistence type="predicted"/>
<dbReference type="AlphaFoldDB" id="A0A412CE03"/>
<comment type="caution">
    <text evidence="1">The sequence shown here is derived from an EMBL/GenBank/DDBJ whole genome shotgun (WGS) entry which is preliminary data.</text>
</comment>
<protein>
    <submittedName>
        <fullName evidence="1">Uncharacterized protein</fullName>
    </submittedName>
</protein>
<organism evidence="1 2">
    <name type="scientific">Megamonas rupellensis</name>
    <dbReference type="NCBI Taxonomy" id="491921"/>
    <lineage>
        <taxon>Bacteria</taxon>
        <taxon>Bacillati</taxon>
        <taxon>Bacillota</taxon>
        <taxon>Negativicutes</taxon>
        <taxon>Selenomonadales</taxon>
        <taxon>Selenomonadaceae</taxon>
        <taxon>Megamonas</taxon>
    </lineage>
</organism>
<evidence type="ECO:0000313" key="2">
    <source>
        <dbReference type="Proteomes" id="UP000286147"/>
    </source>
</evidence>